<evidence type="ECO:0000256" key="10">
    <source>
        <dbReference type="PIRNR" id="PIRNR006247"/>
    </source>
</evidence>
<comment type="subcellular location">
    <subcellularLocation>
        <location evidence="10">Cell inner membrane</location>
        <topology evidence="10">Multi-pass membrane protein</topology>
    </subcellularLocation>
    <subcellularLocation>
        <location evidence="1">Cell membrane</location>
        <topology evidence="1">Multi-pass membrane protein</topology>
    </subcellularLocation>
</comment>
<evidence type="ECO:0000256" key="7">
    <source>
        <dbReference type="ARBA" id="ARBA00022989"/>
    </source>
</evidence>
<keyword evidence="4 10" id="KW-0633">Potassium transport</keyword>
<feature type="transmembrane region" description="Helical" evidence="12">
    <location>
        <begin position="325"/>
        <end position="343"/>
    </location>
</feature>
<feature type="transmembrane region" description="Helical" evidence="12">
    <location>
        <begin position="456"/>
        <end position="483"/>
    </location>
</feature>
<evidence type="ECO:0000256" key="2">
    <source>
        <dbReference type="ARBA" id="ARBA00022448"/>
    </source>
</evidence>
<evidence type="ECO:0000256" key="6">
    <source>
        <dbReference type="ARBA" id="ARBA00022958"/>
    </source>
</evidence>
<keyword evidence="6 10" id="KW-0630">Potassium</keyword>
<keyword evidence="5 12" id="KW-0812">Transmembrane</keyword>
<feature type="transmembrane region" description="Helical" evidence="12">
    <location>
        <begin position="393"/>
        <end position="414"/>
    </location>
</feature>
<dbReference type="InterPro" id="IPR003445">
    <property type="entry name" value="Cat_transpt"/>
</dbReference>
<evidence type="ECO:0000256" key="8">
    <source>
        <dbReference type="ARBA" id="ARBA00023065"/>
    </source>
</evidence>
<evidence type="ECO:0000256" key="4">
    <source>
        <dbReference type="ARBA" id="ARBA00022538"/>
    </source>
</evidence>
<feature type="transmembrane region" description="Helical" evidence="12">
    <location>
        <begin position="421"/>
        <end position="444"/>
    </location>
</feature>
<keyword evidence="9 10" id="KW-0472">Membrane</keyword>
<accession>A0A176WW17</accession>
<dbReference type="PANTHER" id="PTHR32024:SF3">
    <property type="entry name" value="TRK SYSTEM POTASSIUM UPTAKE PROTEIN"/>
    <property type="match status" value="1"/>
</dbReference>
<feature type="transmembrane region" description="Helical" evidence="12">
    <location>
        <begin position="176"/>
        <end position="201"/>
    </location>
</feature>
<feature type="transmembrane region" description="Helical" evidence="12">
    <location>
        <begin position="238"/>
        <end position="262"/>
    </location>
</feature>
<keyword evidence="2 10" id="KW-0813">Transport</keyword>
<protein>
    <recommendedName>
        <fullName evidence="10">Trk system potassium uptake protein</fullName>
    </recommendedName>
</protein>
<dbReference type="EMBL" id="LXPS01000039">
    <property type="protein sequence ID" value="OAE37592.1"/>
    <property type="molecule type" value="Genomic_DNA"/>
</dbReference>
<organism evidence="13 14">
    <name type="scientific">Agrobacterium tumefaciens</name>
    <dbReference type="NCBI Taxonomy" id="358"/>
    <lineage>
        <taxon>Bacteria</taxon>
        <taxon>Pseudomonadati</taxon>
        <taxon>Pseudomonadota</taxon>
        <taxon>Alphaproteobacteria</taxon>
        <taxon>Hyphomicrobiales</taxon>
        <taxon>Rhizobiaceae</taxon>
        <taxon>Rhizobium/Agrobacterium group</taxon>
        <taxon>Agrobacterium</taxon>
        <taxon>Agrobacterium tumefaciens complex</taxon>
    </lineage>
</organism>
<feature type="transmembrane region" description="Helical" evidence="12">
    <location>
        <begin position="130"/>
        <end position="155"/>
    </location>
</feature>
<feature type="binding site" evidence="11">
    <location>
        <position position="435"/>
    </location>
    <ligand>
        <name>K(+)</name>
        <dbReference type="ChEBI" id="CHEBI:29103"/>
    </ligand>
</feature>
<dbReference type="InterPro" id="IPR004772">
    <property type="entry name" value="TrkH"/>
</dbReference>
<feature type="binding site" evidence="11">
    <location>
        <position position="317"/>
    </location>
    <ligand>
        <name>K(+)</name>
        <dbReference type="ChEBI" id="CHEBI:29103"/>
    </ligand>
</feature>
<comment type="caution">
    <text evidence="13">The sequence shown here is derived from an EMBL/GenBank/DDBJ whole genome shotgun (WGS) entry which is preliminary data.</text>
</comment>
<comment type="function">
    <text evidence="10">Low-affinity potassium transport system. Interacts with Trk system potassium uptake protein TrkA.</text>
</comment>
<keyword evidence="7 12" id="KW-1133">Transmembrane helix</keyword>
<name>A0A176WW17_AGRTU</name>
<keyword evidence="8 10" id="KW-0406">Ion transport</keyword>
<evidence type="ECO:0000256" key="5">
    <source>
        <dbReference type="ARBA" id="ARBA00022692"/>
    </source>
</evidence>
<feature type="transmembrane region" description="Helical" evidence="12">
    <location>
        <begin position="9"/>
        <end position="27"/>
    </location>
</feature>
<reference evidence="13 14" key="1">
    <citation type="submission" date="2016-05" db="EMBL/GenBank/DDBJ databases">
        <authorList>
            <person name="Lavstsen T."/>
            <person name="Jespersen J.S."/>
        </authorList>
    </citation>
    <scope>NUCLEOTIDE SEQUENCE [LARGE SCALE GENOMIC DNA]</scope>
    <source>
        <strain evidence="13 14">KCJ1736</strain>
    </source>
</reference>
<keyword evidence="3 10" id="KW-1003">Cell membrane</keyword>
<dbReference type="PANTHER" id="PTHR32024">
    <property type="entry name" value="TRK SYSTEM POTASSIUM UPTAKE PROTEIN TRKG-RELATED"/>
    <property type="match status" value="1"/>
</dbReference>
<evidence type="ECO:0000313" key="13">
    <source>
        <dbReference type="EMBL" id="OAE37592.1"/>
    </source>
</evidence>
<evidence type="ECO:0000313" key="14">
    <source>
        <dbReference type="Proteomes" id="UP000077098"/>
    </source>
</evidence>
<evidence type="ECO:0000256" key="11">
    <source>
        <dbReference type="PIRSR" id="PIRSR006247-1"/>
    </source>
</evidence>
<sequence>MNSNLLRSVIYVASIFGLYLATAMFLPALTDLYYGNDDWMVFALSGFMCGGFALACALATRGPITSFNKRFGFLLVNVLWLVFSIVGAVPLYLSQLDLSPGQALFESVSAITTTGSTAISGLDNAPQGILLWRSLLCWLGGIGIVALGLFILPLLRVGGMTFFRMESSDTGNDRPFARLASFTRAFVAIYIVMTIACTVAFDFAGMSHFDALNHAMSTVATGGFSTHDASFAYFNNTALLWIATIFLIFGSLPFSVMILLAVRRRLETLRDPQIAVFLGYLCAISIAVGVYHHFRNGVPLDDALSHSFFNMTSILSTGGFASDDYTLWGPFVVVVAFFATFMGGCSGSTAGGIKAYRFLIMFNVVRAGLKKLIYPNAVYSVRYGQQVVDPDTIRTIFLFVSCFIALWIAGSLAMSLMGYDFLTATSAVATSLANVGPGIGPIIGPAGNFSTISDPALYLLSVLMLLGRLEILTVLVLMMPIFWRS</sequence>
<gene>
    <name evidence="13" type="ORF">A7J57_08405</name>
</gene>
<dbReference type="GO" id="GO:0005886">
    <property type="term" value="C:plasma membrane"/>
    <property type="evidence" value="ECO:0007669"/>
    <property type="project" value="UniProtKB-SubCell"/>
</dbReference>
<dbReference type="RefSeq" id="WP_063951273.1">
    <property type="nucleotide sequence ID" value="NZ_LXPS01000039.1"/>
</dbReference>
<keyword evidence="10" id="KW-0997">Cell inner membrane</keyword>
<dbReference type="GO" id="GO:0046872">
    <property type="term" value="F:metal ion binding"/>
    <property type="evidence" value="ECO:0007669"/>
    <property type="project" value="UniProtKB-KW"/>
</dbReference>
<keyword evidence="11" id="KW-0479">Metal-binding</keyword>
<dbReference type="Pfam" id="PF02386">
    <property type="entry name" value="TrkH"/>
    <property type="match status" value="2"/>
</dbReference>
<feature type="transmembrane region" description="Helical" evidence="12">
    <location>
        <begin position="274"/>
        <end position="294"/>
    </location>
</feature>
<dbReference type="Proteomes" id="UP000077098">
    <property type="component" value="Unassembled WGS sequence"/>
</dbReference>
<evidence type="ECO:0000256" key="12">
    <source>
        <dbReference type="SAM" id="Phobius"/>
    </source>
</evidence>
<feature type="transmembrane region" description="Helical" evidence="12">
    <location>
        <begin position="71"/>
        <end position="93"/>
    </location>
</feature>
<dbReference type="GO" id="GO:0015379">
    <property type="term" value="F:potassium:chloride symporter activity"/>
    <property type="evidence" value="ECO:0007669"/>
    <property type="project" value="InterPro"/>
</dbReference>
<dbReference type="PIRSF" id="PIRSF006247">
    <property type="entry name" value="TrkH"/>
    <property type="match status" value="1"/>
</dbReference>
<dbReference type="AlphaFoldDB" id="A0A176WW17"/>
<evidence type="ECO:0000256" key="1">
    <source>
        <dbReference type="ARBA" id="ARBA00004651"/>
    </source>
</evidence>
<feature type="binding site" evidence="11">
    <location>
        <position position="113"/>
    </location>
    <ligand>
        <name>K(+)</name>
        <dbReference type="ChEBI" id="CHEBI:29103"/>
    </ligand>
</feature>
<evidence type="ECO:0000256" key="3">
    <source>
        <dbReference type="ARBA" id="ARBA00022475"/>
    </source>
</evidence>
<evidence type="ECO:0000256" key="9">
    <source>
        <dbReference type="ARBA" id="ARBA00023136"/>
    </source>
</evidence>
<feature type="binding site" evidence="11">
    <location>
        <position position="434"/>
    </location>
    <ligand>
        <name>K(+)</name>
        <dbReference type="ChEBI" id="CHEBI:29103"/>
    </ligand>
</feature>
<proteinExistence type="inferred from homology"/>
<feature type="binding site" evidence="11">
    <location>
        <position position="114"/>
    </location>
    <ligand>
        <name>K(+)</name>
        <dbReference type="ChEBI" id="CHEBI:29103"/>
    </ligand>
</feature>
<comment type="similarity">
    <text evidence="10">Belongs to the TrkH potassium transport family.</text>
</comment>
<feature type="transmembrane region" description="Helical" evidence="12">
    <location>
        <begin position="39"/>
        <end position="59"/>
    </location>
</feature>
<feature type="binding site" evidence="11">
    <location>
        <position position="222"/>
    </location>
    <ligand>
        <name>K(+)</name>
        <dbReference type="ChEBI" id="CHEBI:29103"/>
    </ligand>
</feature>